<sequence length="55" mass="5958">MVCSSAGRRGRENSSVTFKVTSLCTVNHSEASLQRAPRWRPCITWAVAPSACMGC</sequence>
<keyword evidence="2" id="KW-1185">Reference proteome</keyword>
<protein>
    <submittedName>
        <fullName evidence="1">Uncharacterized protein</fullName>
    </submittedName>
</protein>
<dbReference type="Proteomes" id="UP000828785">
    <property type="component" value="Segment"/>
</dbReference>
<proteinExistence type="predicted"/>
<organism evidence="1 2">
    <name type="scientific">Pseudomonas phage psageK9</name>
    <dbReference type="NCBI Taxonomy" id="2875722"/>
    <lineage>
        <taxon>Viruses</taxon>
        <taxon>Duplodnaviria</taxon>
        <taxon>Heunggongvirae</taxon>
        <taxon>Uroviricota</taxon>
        <taxon>Caudoviricetes</taxon>
        <taxon>Readingvirus</taxon>
        <taxon>Readingvirus psageK9</taxon>
    </lineage>
</organism>
<name>A0AAE8XMF7_9CAUD</name>
<accession>A0AAE8XMF7</accession>
<evidence type="ECO:0000313" key="2">
    <source>
        <dbReference type="Proteomes" id="UP000828785"/>
    </source>
</evidence>
<dbReference type="EMBL" id="MZ868718">
    <property type="protein sequence ID" value="UAW53884.1"/>
    <property type="molecule type" value="Genomic_DNA"/>
</dbReference>
<reference evidence="1" key="1">
    <citation type="submission" date="2021-08" db="EMBL/GenBank/DDBJ databases">
        <authorList>
            <person name="Martino G."/>
            <person name="Holtappels D."/>
            <person name="Wagemans J."/>
            <person name="Lavigne R."/>
            <person name="Turina M."/>
            <person name="Ciuffo M."/>
        </authorList>
    </citation>
    <scope>NUCLEOTIDE SEQUENCE</scope>
</reference>
<gene>
    <name evidence="1" type="ORF">psageK9_14</name>
</gene>
<evidence type="ECO:0000313" key="1">
    <source>
        <dbReference type="EMBL" id="UAW53884.1"/>
    </source>
</evidence>